<accession>A0A370GGW3</accession>
<comment type="caution">
    <text evidence="2">The sequence shown here is derived from an EMBL/GenBank/DDBJ whole genome shotgun (WGS) entry which is preliminary data.</text>
</comment>
<sequence>MKNIFTDHPKSIGESYLQHFKFAFLFGMNMLIAGVACLVHAIFPFLFQKTGSNILLKMTRHFVERMPRTEDRIVSLSQSLERKIHENAKKEFIRH</sequence>
<name>A0A370GGW3_9COXI</name>
<evidence type="ECO:0000256" key="1">
    <source>
        <dbReference type="SAM" id="Phobius"/>
    </source>
</evidence>
<evidence type="ECO:0000313" key="3">
    <source>
        <dbReference type="Proteomes" id="UP000254720"/>
    </source>
</evidence>
<dbReference type="OrthoDB" id="7652114at2"/>
<gene>
    <name evidence="2" type="ORF">C8D86_11451</name>
</gene>
<evidence type="ECO:0000313" key="2">
    <source>
        <dbReference type="EMBL" id="RDI42580.1"/>
    </source>
</evidence>
<keyword evidence="1" id="KW-1133">Transmembrane helix</keyword>
<keyword evidence="3" id="KW-1185">Reference proteome</keyword>
<dbReference type="InterPro" id="IPR045936">
    <property type="entry name" value="DUF6356"/>
</dbReference>
<organism evidence="2 3">
    <name type="scientific">Aquicella lusitana</name>
    <dbReference type="NCBI Taxonomy" id="254246"/>
    <lineage>
        <taxon>Bacteria</taxon>
        <taxon>Pseudomonadati</taxon>
        <taxon>Pseudomonadota</taxon>
        <taxon>Gammaproteobacteria</taxon>
        <taxon>Legionellales</taxon>
        <taxon>Coxiellaceae</taxon>
        <taxon>Aquicella</taxon>
    </lineage>
</organism>
<keyword evidence="1" id="KW-0812">Transmembrane</keyword>
<dbReference type="RefSeq" id="WP_114834645.1">
    <property type="nucleotide sequence ID" value="NZ_LR699115.1"/>
</dbReference>
<dbReference type="EMBL" id="QQAX01000014">
    <property type="protein sequence ID" value="RDI42580.1"/>
    <property type="molecule type" value="Genomic_DNA"/>
</dbReference>
<dbReference type="Proteomes" id="UP000254720">
    <property type="component" value="Unassembled WGS sequence"/>
</dbReference>
<reference evidence="2 3" key="1">
    <citation type="submission" date="2018-07" db="EMBL/GenBank/DDBJ databases">
        <title>Genomic Encyclopedia of Type Strains, Phase IV (KMG-IV): sequencing the most valuable type-strain genomes for metagenomic binning, comparative biology and taxonomic classification.</title>
        <authorList>
            <person name="Goeker M."/>
        </authorList>
    </citation>
    <scope>NUCLEOTIDE SEQUENCE [LARGE SCALE GENOMIC DNA]</scope>
    <source>
        <strain evidence="2 3">DSM 16500</strain>
    </source>
</reference>
<evidence type="ECO:0008006" key="4">
    <source>
        <dbReference type="Google" id="ProtNLM"/>
    </source>
</evidence>
<dbReference type="Pfam" id="PF19883">
    <property type="entry name" value="DUF6356"/>
    <property type="match status" value="1"/>
</dbReference>
<dbReference type="AlphaFoldDB" id="A0A370GGW3"/>
<keyword evidence="1" id="KW-0472">Membrane</keyword>
<proteinExistence type="predicted"/>
<feature type="transmembrane region" description="Helical" evidence="1">
    <location>
        <begin position="20"/>
        <end position="47"/>
    </location>
</feature>
<protein>
    <recommendedName>
        <fullName evidence="4">Capsule biosynthesis protein</fullName>
    </recommendedName>
</protein>